<evidence type="ECO:0000313" key="2">
    <source>
        <dbReference type="EMBL" id="AIB13654.1"/>
    </source>
</evidence>
<dbReference type="Proteomes" id="UP000027186">
    <property type="component" value="Plasmid AbAZ39_p1"/>
</dbReference>
<dbReference type="NCBIfam" id="TIGR02944">
    <property type="entry name" value="suf_reg_Xantho"/>
    <property type="match status" value="1"/>
</dbReference>
<dbReference type="Pfam" id="PF02082">
    <property type="entry name" value="Rrf2"/>
    <property type="match status" value="1"/>
</dbReference>
<dbReference type="OrthoDB" id="9808360at2"/>
<evidence type="ECO:0000313" key="5">
    <source>
        <dbReference type="Proteomes" id="UP000236268"/>
    </source>
</evidence>
<evidence type="ECO:0000313" key="4">
    <source>
        <dbReference type="Proteomes" id="UP000027186"/>
    </source>
</evidence>
<dbReference type="EMBL" id="CP007794">
    <property type="protein sequence ID" value="AIB13654.1"/>
    <property type="molecule type" value="Genomic_DNA"/>
</dbReference>
<dbReference type="InterPro" id="IPR030489">
    <property type="entry name" value="TR_Rrf2-type_CS"/>
</dbReference>
<dbReference type="PANTHER" id="PTHR33221:SF2">
    <property type="entry name" value="TRANSCRIPTIONAL REGULATOR"/>
    <property type="match status" value="1"/>
</dbReference>
<dbReference type="PROSITE" id="PS01332">
    <property type="entry name" value="HTH_RRF2_1"/>
    <property type="match status" value="1"/>
</dbReference>
<geneLocation type="plasmid" evidence="3">
    <name>p1unnanmed</name>
</geneLocation>
<proteinExistence type="predicted"/>
<geneLocation type="plasmid" evidence="2 4">
    <name>AbAZ39_p1</name>
</geneLocation>
<dbReference type="SUPFAM" id="SSF46785">
    <property type="entry name" value="Winged helix' DNA-binding domain"/>
    <property type="match status" value="1"/>
</dbReference>
<dbReference type="InterPro" id="IPR000944">
    <property type="entry name" value="Tscrpt_reg_Rrf2"/>
</dbReference>
<organism evidence="2 4">
    <name type="scientific">Azospirillum argentinense</name>
    <dbReference type="NCBI Taxonomy" id="2970906"/>
    <lineage>
        <taxon>Bacteria</taxon>
        <taxon>Pseudomonadati</taxon>
        <taxon>Pseudomonadota</taxon>
        <taxon>Alphaproteobacteria</taxon>
        <taxon>Rhodospirillales</taxon>
        <taxon>Azospirillaceae</taxon>
        <taxon>Azospirillum</taxon>
    </lineage>
</organism>
<dbReference type="GO" id="GO:0003700">
    <property type="term" value="F:DNA-binding transcription factor activity"/>
    <property type="evidence" value="ECO:0007669"/>
    <property type="project" value="TreeGrafter"/>
</dbReference>
<dbReference type="Gene3D" id="1.10.10.10">
    <property type="entry name" value="Winged helix-like DNA-binding domain superfamily/Winged helix DNA-binding domain"/>
    <property type="match status" value="1"/>
</dbReference>
<accession>A0A060DRN9</accession>
<feature type="region of interest" description="Disordered" evidence="1">
    <location>
        <begin position="134"/>
        <end position="160"/>
    </location>
</feature>
<dbReference type="NCBIfam" id="TIGR00738">
    <property type="entry name" value="rrf2_super"/>
    <property type="match status" value="1"/>
</dbReference>
<dbReference type="KEGG" id="abq:ABAZ39_17105"/>
<reference evidence="2 4" key="1">
    <citation type="journal article" date="2014" name="Genome Announc.">
        <title>Complete Genome Sequence of the Model Rhizosphere Strain Azospirillum brasilense Az39, Successfully Applied in Agriculture.</title>
        <authorList>
            <person name="Rivera D."/>
            <person name="Revale S."/>
            <person name="Molina R."/>
            <person name="Gualpa J."/>
            <person name="Puente M."/>
            <person name="Maroniche G."/>
            <person name="Paris G."/>
            <person name="Baker D."/>
            <person name="Clavijo B."/>
            <person name="McLay K."/>
            <person name="Spaepen S."/>
            <person name="Perticari A."/>
            <person name="Vazquez M."/>
            <person name="Wisniewski-Dye F."/>
            <person name="Watkins C."/>
            <person name="Martinez-Abarca F."/>
            <person name="Vanderleyden J."/>
            <person name="Cassan F."/>
        </authorList>
    </citation>
    <scope>NUCLEOTIDE SEQUENCE [LARGE SCALE GENOMIC DNA]</scope>
    <source>
        <strain evidence="2 4">Az39</strain>
        <plasmid evidence="2">AbAZ39_p1</plasmid>
    </source>
</reference>
<dbReference type="InterPro" id="IPR014290">
    <property type="entry name" value="SUF_FeS_clus_asmbl_reg"/>
</dbReference>
<evidence type="ECO:0000256" key="1">
    <source>
        <dbReference type="SAM" id="MobiDB-lite"/>
    </source>
</evidence>
<keyword evidence="2" id="KW-0614">Plasmid</keyword>
<dbReference type="PANTHER" id="PTHR33221">
    <property type="entry name" value="WINGED HELIX-TURN-HELIX TRANSCRIPTIONAL REGULATOR, RRF2 FAMILY"/>
    <property type="match status" value="1"/>
</dbReference>
<sequence>MIRLSKLTDYAIVVMSEMARHVGTVHTVSHLAERTGVPSPTVAKLMKTLTPAGLTTSHRGAAGGYALSRAADAISIAEIITALDGPIALTACVEGGDSQCGVQRLCPMRGGWEKVNSAIRGALEQVTLADMMGPPAWAEGPPGPLDKIGAGPSPARRAAV</sequence>
<gene>
    <name evidence="2" type="ORF">ABAZ39_17105</name>
    <name evidence="3" type="ORF">C1S70_02605</name>
</gene>
<dbReference type="AlphaFoldDB" id="A0A060DRN9"/>
<dbReference type="InterPro" id="IPR036388">
    <property type="entry name" value="WH-like_DNA-bd_sf"/>
</dbReference>
<dbReference type="Proteomes" id="UP000236268">
    <property type="component" value="Unassembled WGS sequence"/>
</dbReference>
<protein>
    <submittedName>
        <fullName evidence="2">BadM/Rrf2 family transcriptional regulator</fullName>
    </submittedName>
    <submittedName>
        <fullName evidence="3">SUF system Fe-S cluster assembly regulator</fullName>
    </submittedName>
</protein>
<dbReference type="RefSeq" id="WP_014197136.1">
    <property type="nucleotide sequence ID" value="NZ_CP007794.1"/>
</dbReference>
<reference evidence="3 5" key="2">
    <citation type="submission" date="2018-01" db="EMBL/GenBank/DDBJ databases">
        <title>Whole genome sequence of Azospirillum brasilense REC3 isolated from strawberry roots.</title>
        <authorList>
            <person name="Fontana C.A."/>
            <person name="Salazar S.M."/>
            <person name="Bassi D."/>
            <person name="Puglisi E."/>
            <person name="Lovaisa N.C."/>
            <person name="Toffoli L.M."/>
            <person name="Pedraza R."/>
            <person name="Cocconcelli P.S."/>
        </authorList>
    </citation>
    <scope>NUCLEOTIDE SEQUENCE [LARGE SCALE GENOMIC DNA]</scope>
    <source>
        <strain evidence="3 5">REC3</strain>
        <plasmid evidence="3">p1unnanmed</plasmid>
    </source>
</reference>
<accession>A0A2K1G691</accession>
<dbReference type="GO" id="GO:0005829">
    <property type="term" value="C:cytosol"/>
    <property type="evidence" value="ECO:0007669"/>
    <property type="project" value="TreeGrafter"/>
</dbReference>
<dbReference type="PROSITE" id="PS51197">
    <property type="entry name" value="HTH_RRF2_2"/>
    <property type="match status" value="1"/>
</dbReference>
<evidence type="ECO:0000313" key="3">
    <source>
        <dbReference type="EMBL" id="PNR00316.1"/>
    </source>
</evidence>
<dbReference type="EMBL" id="POWG01000002">
    <property type="protein sequence ID" value="PNR00316.1"/>
    <property type="molecule type" value="Genomic_DNA"/>
</dbReference>
<dbReference type="InterPro" id="IPR036390">
    <property type="entry name" value="WH_DNA-bd_sf"/>
</dbReference>
<name>A0A060DRN9_9PROT</name>